<dbReference type="PROSITE" id="PS50887">
    <property type="entry name" value="GGDEF"/>
    <property type="match status" value="1"/>
</dbReference>
<dbReference type="GO" id="GO:0005886">
    <property type="term" value="C:plasma membrane"/>
    <property type="evidence" value="ECO:0007669"/>
    <property type="project" value="TreeGrafter"/>
</dbReference>
<dbReference type="GO" id="GO:0043709">
    <property type="term" value="P:cell adhesion involved in single-species biofilm formation"/>
    <property type="evidence" value="ECO:0007669"/>
    <property type="project" value="TreeGrafter"/>
</dbReference>
<dbReference type="NCBIfam" id="TIGR00254">
    <property type="entry name" value="GGDEF"/>
    <property type="match status" value="1"/>
</dbReference>
<dbReference type="CDD" id="cd00130">
    <property type="entry name" value="PAS"/>
    <property type="match status" value="1"/>
</dbReference>
<dbReference type="Proteomes" id="UP000824927">
    <property type="component" value="Unassembled WGS sequence"/>
</dbReference>
<dbReference type="InterPro" id="IPR043128">
    <property type="entry name" value="Rev_trsase/Diguanyl_cyclase"/>
</dbReference>
<dbReference type="PANTHER" id="PTHR45138:SF9">
    <property type="entry name" value="DIGUANYLATE CYCLASE DGCM-RELATED"/>
    <property type="match status" value="1"/>
</dbReference>
<name>A0A9Q3RZH6_9SPHN</name>
<dbReference type="InterPro" id="IPR029787">
    <property type="entry name" value="Nucleotide_cyclase"/>
</dbReference>
<accession>A0A9Q3RZH6</accession>
<dbReference type="InterPro" id="IPR013767">
    <property type="entry name" value="PAS_fold"/>
</dbReference>
<reference evidence="4" key="1">
    <citation type="submission" date="2021-06" db="EMBL/GenBank/DDBJ databases">
        <title>50 bacteria genomes isolated from Dapeng, Shenzhen, China.</title>
        <authorList>
            <person name="Zheng W."/>
            <person name="Yu S."/>
            <person name="Huang Y."/>
        </authorList>
    </citation>
    <scope>NUCLEOTIDE SEQUENCE</scope>
    <source>
        <strain evidence="4">DP4N28-2</strain>
    </source>
</reference>
<comment type="caution">
    <text evidence="4">The sequence shown here is derived from an EMBL/GenBank/DDBJ whole genome shotgun (WGS) entry which is preliminary data.</text>
</comment>
<dbReference type="AlphaFoldDB" id="A0A9Q3RZH6"/>
<dbReference type="PANTHER" id="PTHR45138">
    <property type="entry name" value="REGULATORY COMPONENTS OF SENSORY TRANSDUCTION SYSTEM"/>
    <property type="match status" value="1"/>
</dbReference>
<gene>
    <name evidence="4" type="ORF">KUV31_03010</name>
</gene>
<dbReference type="GO" id="GO:0052621">
    <property type="term" value="F:diguanylate cyclase activity"/>
    <property type="evidence" value="ECO:0007669"/>
    <property type="project" value="UniProtKB-EC"/>
</dbReference>
<dbReference type="Pfam" id="PF00990">
    <property type="entry name" value="GGDEF"/>
    <property type="match status" value="1"/>
</dbReference>
<dbReference type="CDD" id="cd01949">
    <property type="entry name" value="GGDEF"/>
    <property type="match status" value="1"/>
</dbReference>
<dbReference type="EC" id="2.7.7.65" evidence="1"/>
<dbReference type="InterPro" id="IPR000160">
    <property type="entry name" value="GGDEF_dom"/>
</dbReference>
<feature type="domain" description="GGDEF" evidence="3">
    <location>
        <begin position="204"/>
        <end position="333"/>
    </location>
</feature>
<dbReference type="Pfam" id="PF00989">
    <property type="entry name" value="PAS"/>
    <property type="match status" value="1"/>
</dbReference>
<comment type="catalytic activity">
    <reaction evidence="2">
        <text>2 GTP = 3',3'-c-di-GMP + 2 diphosphate</text>
        <dbReference type="Rhea" id="RHEA:24898"/>
        <dbReference type="ChEBI" id="CHEBI:33019"/>
        <dbReference type="ChEBI" id="CHEBI:37565"/>
        <dbReference type="ChEBI" id="CHEBI:58805"/>
        <dbReference type="EC" id="2.7.7.65"/>
    </reaction>
</comment>
<dbReference type="SUPFAM" id="SSF55785">
    <property type="entry name" value="PYP-like sensor domain (PAS domain)"/>
    <property type="match status" value="1"/>
</dbReference>
<dbReference type="InterPro" id="IPR035965">
    <property type="entry name" value="PAS-like_dom_sf"/>
</dbReference>
<protein>
    <recommendedName>
        <fullName evidence="1">diguanylate cyclase</fullName>
        <ecNumber evidence="1">2.7.7.65</ecNumber>
    </recommendedName>
</protein>
<proteinExistence type="predicted"/>
<dbReference type="Gene3D" id="3.30.450.20">
    <property type="entry name" value="PAS domain"/>
    <property type="match status" value="1"/>
</dbReference>
<dbReference type="SMART" id="SM00267">
    <property type="entry name" value="GGDEF"/>
    <property type="match status" value="1"/>
</dbReference>
<dbReference type="GO" id="GO:1902201">
    <property type="term" value="P:negative regulation of bacterial-type flagellum-dependent cell motility"/>
    <property type="evidence" value="ECO:0007669"/>
    <property type="project" value="TreeGrafter"/>
</dbReference>
<dbReference type="FunFam" id="3.30.70.270:FF:000001">
    <property type="entry name" value="Diguanylate cyclase domain protein"/>
    <property type="match status" value="1"/>
</dbReference>
<dbReference type="GO" id="GO:0006355">
    <property type="term" value="P:regulation of DNA-templated transcription"/>
    <property type="evidence" value="ECO:0007669"/>
    <property type="project" value="InterPro"/>
</dbReference>
<sequence>MSGLLFALAFALVAIHGLRSRQLAGKLRRDARHLAQNVDMLETAEGLAGYGRWCIELDPRRHLWSEEMCHLASLPAGTAPGEEILERILPDGLAQIETTLMAHKHDHEAFAIEFEVVDRNGNSRILRARARNLFSLEGVREQVFMVVRDVTGDYSLKRDRDEALERAARAQQQANTDELTGLANRRSAMAFLDRAVVEARKCGDPLSVVVFDIDHFKAVNDGHGHLTGDKVIKTLGEIAARQARELDLVGRVGGEEFILIMPGCAADVAFRAAERLRWAVEAGTHSAPIPSITISAGHAELEPGDASLMLFARADAALYEAKRAGRNRVTKAA</sequence>
<evidence type="ECO:0000256" key="2">
    <source>
        <dbReference type="ARBA" id="ARBA00034247"/>
    </source>
</evidence>
<organism evidence="4 5">
    <name type="scientific">Qipengyuania aquimaris</name>
    <dbReference type="NCBI Taxonomy" id="255984"/>
    <lineage>
        <taxon>Bacteria</taxon>
        <taxon>Pseudomonadati</taxon>
        <taxon>Pseudomonadota</taxon>
        <taxon>Alphaproteobacteria</taxon>
        <taxon>Sphingomonadales</taxon>
        <taxon>Erythrobacteraceae</taxon>
        <taxon>Qipengyuania</taxon>
    </lineage>
</organism>
<dbReference type="InterPro" id="IPR000014">
    <property type="entry name" value="PAS"/>
</dbReference>
<evidence type="ECO:0000313" key="5">
    <source>
        <dbReference type="Proteomes" id="UP000824927"/>
    </source>
</evidence>
<evidence type="ECO:0000259" key="3">
    <source>
        <dbReference type="PROSITE" id="PS50887"/>
    </source>
</evidence>
<evidence type="ECO:0000313" key="4">
    <source>
        <dbReference type="EMBL" id="MBY6217306.1"/>
    </source>
</evidence>
<evidence type="ECO:0000256" key="1">
    <source>
        <dbReference type="ARBA" id="ARBA00012528"/>
    </source>
</evidence>
<dbReference type="Gene3D" id="3.30.70.270">
    <property type="match status" value="1"/>
</dbReference>
<dbReference type="EMBL" id="JAHVKP010000001">
    <property type="protein sequence ID" value="MBY6217306.1"/>
    <property type="molecule type" value="Genomic_DNA"/>
</dbReference>
<dbReference type="SUPFAM" id="SSF55073">
    <property type="entry name" value="Nucleotide cyclase"/>
    <property type="match status" value="1"/>
</dbReference>
<dbReference type="RefSeq" id="WP_222404452.1">
    <property type="nucleotide sequence ID" value="NZ_JAHVKP010000001.1"/>
</dbReference>
<dbReference type="InterPro" id="IPR050469">
    <property type="entry name" value="Diguanylate_Cyclase"/>
</dbReference>